<evidence type="ECO:0000256" key="1">
    <source>
        <dbReference type="SAM" id="SignalP"/>
    </source>
</evidence>
<accession>A0AAD6LBU5</accession>
<feature type="chain" id="PRO_5042441534" evidence="1">
    <location>
        <begin position="26"/>
        <end position="62"/>
    </location>
</feature>
<reference evidence="2 4" key="1">
    <citation type="journal article" date="2023" name="Mol. Ecol. Resour.">
        <title>Chromosome-level genome assembly of a triploid poplar Populus alba 'Berolinensis'.</title>
        <authorList>
            <person name="Chen S."/>
            <person name="Yu Y."/>
            <person name="Wang X."/>
            <person name="Wang S."/>
            <person name="Zhang T."/>
            <person name="Zhou Y."/>
            <person name="He R."/>
            <person name="Meng N."/>
            <person name="Wang Y."/>
            <person name="Liu W."/>
            <person name="Liu Z."/>
            <person name="Liu J."/>
            <person name="Guo Q."/>
            <person name="Huang H."/>
            <person name="Sederoff R.R."/>
            <person name="Wang G."/>
            <person name="Qu G."/>
            <person name="Chen S."/>
        </authorList>
    </citation>
    <scope>NUCLEOTIDE SEQUENCE [LARGE SCALE GENOMIC DNA]</scope>
    <source>
        <strain evidence="2">SC-2020</strain>
    </source>
</reference>
<evidence type="ECO:0000313" key="3">
    <source>
        <dbReference type="EMBL" id="KAJ6957769.1"/>
    </source>
</evidence>
<protein>
    <submittedName>
        <fullName evidence="2">Uncharacterized protein</fullName>
    </submittedName>
</protein>
<comment type="caution">
    <text evidence="2">The sequence shown here is derived from an EMBL/GenBank/DDBJ whole genome shotgun (WGS) entry which is preliminary data.</text>
</comment>
<gene>
    <name evidence="2" type="ORF">NC653_039662</name>
    <name evidence="3" type="ORF">NC653_039665</name>
</gene>
<dbReference type="EMBL" id="JAQIZT010000018">
    <property type="protein sequence ID" value="KAJ6957769.1"/>
    <property type="molecule type" value="Genomic_DNA"/>
</dbReference>
<proteinExistence type="predicted"/>
<keyword evidence="4" id="KW-1185">Reference proteome</keyword>
<feature type="signal peptide" evidence="1">
    <location>
        <begin position="1"/>
        <end position="25"/>
    </location>
</feature>
<evidence type="ECO:0000313" key="2">
    <source>
        <dbReference type="EMBL" id="KAJ6957766.1"/>
    </source>
</evidence>
<organism evidence="2 4">
    <name type="scientific">Populus alba x Populus x berolinensis</name>
    <dbReference type="NCBI Taxonomy" id="444605"/>
    <lineage>
        <taxon>Eukaryota</taxon>
        <taxon>Viridiplantae</taxon>
        <taxon>Streptophyta</taxon>
        <taxon>Embryophyta</taxon>
        <taxon>Tracheophyta</taxon>
        <taxon>Spermatophyta</taxon>
        <taxon>Magnoliopsida</taxon>
        <taxon>eudicotyledons</taxon>
        <taxon>Gunneridae</taxon>
        <taxon>Pentapetalae</taxon>
        <taxon>rosids</taxon>
        <taxon>fabids</taxon>
        <taxon>Malpighiales</taxon>
        <taxon>Salicaceae</taxon>
        <taxon>Saliceae</taxon>
        <taxon>Populus</taxon>
    </lineage>
</organism>
<dbReference type="AlphaFoldDB" id="A0AAD6LBU5"/>
<keyword evidence="1" id="KW-0732">Signal</keyword>
<dbReference type="Proteomes" id="UP001164929">
    <property type="component" value="Chromosome 18"/>
</dbReference>
<sequence length="62" mass="6689">MDFVIRASFFLLWAILVALLEKIEKESGQQLSLTAIDHPTSAAGLCPLPMVAQMCPPPPPPS</sequence>
<evidence type="ECO:0000313" key="4">
    <source>
        <dbReference type="Proteomes" id="UP001164929"/>
    </source>
</evidence>
<dbReference type="EMBL" id="JAQIZT010000018">
    <property type="protein sequence ID" value="KAJ6957766.1"/>
    <property type="molecule type" value="Genomic_DNA"/>
</dbReference>
<name>A0AAD6LBU5_9ROSI</name>